<dbReference type="EMBL" id="JANBUW010000574">
    <property type="protein sequence ID" value="KAJ2846302.1"/>
    <property type="molecule type" value="Genomic_DNA"/>
</dbReference>
<accession>A0A9W8I4S7</accession>
<feature type="transmembrane region" description="Helical" evidence="1">
    <location>
        <begin position="262"/>
        <end position="293"/>
    </location>
</feature>
<keyword evidence="1" id="KW-0472">Membrane</keyword>
<keyword evidence="1" id="KW-1133">Transmembrane helix</keyword>
<reference evidence="2" key="1">
    <citation type="submission" date="2022-07" db="EMBL/GenBank/DDBJ databases">
        <title>Phylogenomic reconstructions and comparative analyses of Kickxellomycotina fungi.</title>
        <authorList>
            <person name="Reynolds N.K."/>
            <person name="Stajich J.E."/>
            <person name="Barry K."/>
            <person name="Grigoriev I.V."/>
            <person name="Crous P."/>
            <person name="Smith M.E."/>
        </authorList>
    </citation>
    <scope>NUCLEOTIDE SEQUENCE</scope>
    <source>
        <strain evidence="2">NRRL 1566</strain>
    </source>
</reference>
<dbReference type="PANTHER" id="PTHR13219:SF6">
    <property type="entry name" value="TRANSMEMBRANE PROTEIN 94"/>
    <property type="match status" value="1"/>
</dbReference>
<dbReference type="AlphaFoldDB" id="A0A9W8I4S7"/>
<dbReference type="InterPro" id="IPR039720">
    <property type="entry name" value="TMEM94"/>
</dbReference>
<dbReference type="OrthoDB" id="5568754at2759"/>
<organism evidence="2 3">
    <name type="scientific">Coemansia brasiliensis</name>
    <dbReference type="NCBI Taxonomy" id="2650707"/>
    <lineage>
        <taxon>Eukaryota</taxon>
        <taxon>Fungi</taxon>
        <taxon>Fungi incertae sedis</taxon>
        <taxon>Zoopagomycota</taxon>
        <taxon>Kickxellomycotina</taxon>
        <taxon>Kickxellomycetes</taxon>
        <taxon>Kickxellales</taxon>
        <taxon>Kickxellaceae</taxon>
        <taxon>Coemansia</taxon>
    </lineage>
</organism>
<evidence type="ECO:0000313" key="2">
    <source>
        <dbReference type="EMBL" id="KAJ2846302.1"/>
    </source>
</evidence>
<evidence type="ECO:0000256" key="1">
    <source>
        <dbReference type="SAM" id="Phobius"/>
    </source>
</evidence>
<name>A0A9W8I4S7_9FUNG</name>
<feature type="non-terminal residue" evidence="2">
    <location>
        <position position="348"/>
    </location>
</feature>
<comment type="caution">
    <text evidence="2">The sequence shown here is derived from an EMBL/GenBank/DDBJ whole genome shotgun (WGS) entry which is preliminary data.</text>
</comment>
<evidence type="ECO:0000313" key="3">
    <source>
        <dbReference type="Proteomes" id="UP001139887"/>
    </source>
</evidence>
<sequence>MEGLTTAEAKKRLLAVLEKEQGRMAVPAHLGPDSWTVRATVGVAIVTAAALVAEGASTLAQSEPVQTRGIGSVVSGGALMAMAIVAWLVVRREARLEHRELDERLRAVGRELEGWSGSYAQEQPPQMPTVTTCAVRRDGAWRDVPTLLLVEGDVLGLAGGEASPCAVRQGNIQLAKGERVTGSSGRAAWEACATPLEQHLRQTAQHHRRAGRSVLQGQMAALSRAAAACAGAVAGAVVVAGAVAWAATGRRAGVEAVLGRAAAVWAGVAVGALWPVLWLAARVLSSAAVVVLFDALQRSKTDYEDLAEIDEFDVDAPPPTKDVRVGLRAVARAARELWTRCDHRNLAR</sequence>
<protein>
    <submittedName>
        <fullName evidence="2">Uncharacterized protein</fullName>
    </submittedName>
</protein>
<keyword evidence="3" id="KW-1185">Reference proteome</keyword>
<gene>
    <name evidence="2" type="ORF">IWW36_004416</name>
</gene>
<feature type="transmembrane region" description="Helical" evidence="1">
    <location>
        <begin position="225"/>
        <end position="247"/>
    </location>
</feature>
<dbReference type="PANTHER" id="PTHR13219">
    <property type="entry name" value="TRANSMEMBRANE PROTEIN 94"/>
    <property type="match status" value="1"/>
</dbReference>
<proteinExistence type="predicted"/>
<keyword evidence="1" id="KW-0812">Transmembrane</keyword>
<dbReference type="Proteomes" id="UP001139887">
    <property type="component" value="Unassembled WGS sequence"/>
</dbReference>
<feature type="transmembrane region" description="Helical" evidence="1">
    <location>
        <begin position="69"/>
        <end position="90"/>
    </location>
</feature>